<name>A0A1A0HA16_9ASCO</name>
<feature type="region of interest" description="Disordered" evidence="1">
    <location>
        <begin position="209"/>
        <end position="236"/>
    </location>
</feature>
<feature type="region of interest" description="Disordered" evidence="1">
    <location>
        <begin position="248"/>
        <end position="282"/>
    </location>
</feature>
<feature type="compositionally biased region" description="Polar residues" evidence="1">
    <location>
        <begin position="209"/>
        <end position="223"/>
    </location>
</feature>
<dbReference type="EMBL" id="LXTC01000003">
    <property type="protein sequence ID" value="OBA20845.1"/>
    <property type="molecule type" value="Genomic_DNA"/>
</dbReference>
<protein>
    <submittedName>
        <fullName evidence="2">Uncharacterized protein</fullName>
    </submittedName>
</protein>
<evidence type="ECO:0000313" key="3">
    <source>
        <dbReference type="Proteomes" id="UP000092555"/>
    </source>
</evidence>
<evidence type="ECO:0000313" key="2">
    <source>
        <dbReference type="EMBL" id="OBA20845.1"/>
    </source>
</evidence>
<dbReference type="RefSeq" id="XP_018711355.1">
    <property type="nucleotide sequence ID" value="XM_018854650.1"/>
</dbReference>
<gene>
    <name evidence="2" type="ORF">METBIDRAFT_164761</name>
</gene>
<dbReference type="AlphaFoldDB" id="A0A1A0HA16"/>
<dbReference type="OrthoDB" id="4075427at2759"/>
<organism evidence="2 3">
    <name type="scientific">Metschnikowia bicuspidata var. bicuspidata NRRL YB-4993</name>
    <dbReference type="NCBI Taxonomy" id="869754"/>
    <lineage>
        <taxon>Eukaryota</taxon>
        <taxon>Fungi</taxon>
        <taxon>Dikarya</taxon>
        <taxon>Ascomycota</taxon>
        <taxon>Saccharomycotina</taxon>
        <taxon>Pichiomycetes</taxon>
        <taxon>Metschnikowiaceae</taxon>
        <taxon>Metschnikowia</taxon>
    </lineage>
</organism>
<accession>A0A1A0HA16</accession>
<proteinExistence type="predicted"/>
<dbReference type="GeneID" id="30027626"/>
<comment type="caution">
    <text evidence="2">The sequence shown here is derived from an EMBL/GenBank/DDBJ whole genome shotgun (WGS) entry which is preliminary data.</text>
</comment>
<feature type="compositionally biased region" description="Basic and acidic residues" evidence="1">
    <location>
        <begin position="253"/>
        <end position="265"/>
    </location>
</feature>
<evidence type="ECO:0000256" key="1">
    <source>
        <dbReference type="SAM" id="MobiDB-lite"/>
    </source>
</evidence>
<reference evidence="2 3" key="1">
    <citation type="submission" date="2016-05" db="EMBL/GenBank/DDBJ databases">
        <title>Comparative genomics of biotechnologically important yeasts.</title>
        <authorList>
            <consortium name="DOE Joint Genome Institute"/>
            <person name="Riley R."/>
            <person name="Haridas S."/>
            <person name="Wolfe K.H."/>
            <person name="Lopes M.R."/>
            <person name="Hittinger C.T."/>
            <person name="Goker M."/>
            <person name="Salamov A."/>
            <person name="Wisecaver J."/>
            <person name="Long T.M."/>
            <person name="Aerts A.L."/>
            <person name="Barry K."/>
            <person name="Choi C."/>
            <person name="Clum A."/>
            <person name="Coughlan A.Y."/>
            <person name="Deshpande S."/>
            <person name="Douglass A.P."/>
            <person name="Hanson S.J."/>
            <person name="Klenk H.-P."/>
            <person name="LaButti K."/>
            <person name="Lapidus A."/>
            <person name="Lindquist E."/>
            <person name="Lipzen A."/>
            <person name="Meier-kolthoff J.P."/>
            <person name="Ohm R.A."/>
            <person name="Otillar R.P."/>
            <person name="Pangilinan J."/>
            <person name="Peng Y."/>
            <person name="Rokas A."/>
            <person name="Rosa C.A."/>
            <person name="Scheuner C."/>
            <person name="Sibirny A.A."/>
            <person name="Slot J.C."/>
            <person name="Stielow J.B."/>
            <person name="Sun H."/>
            <person name="Kurtzman C.P."/>
            <person name="Blackwell M."/>
            <person name="Grigoriev I.V."/>
            <person name="Jeffries T.W."/>
        </authorList>
    </citation>
    <scope>NUCLEOTIDE SEQUENCE [LARGE SCALE GENOMIC DNA]</scope>
    <source>
        <strain evidence="2 3">NRRL YB-4993</strain>
    </source>
</reference>
<dbReference type="Proteomes" id="UP000092555">
    <property type="component" value="Unassembled WGS sequence"/>
</dbReference>
<keyword evidence="3" id="KW-1185">Reference proteome</keyword>
<sequence>MVDLSVEDISSIPPVGQVSKFPKDTYVHLPVVVLSYTVLERTAILLVTDFTSHPDLGFAKGNLPSFLLQPYTVGNLEVKKNEVIAVGVFIKRARKVWDMLKEFRPQLLDSRTWDFLRLCVLALIYFRPQAYRNGLEGYLSTIDVWKGKLAGPVQEALDTDAFASLFKRLAHRMTPELYHQLGLQLPIERLITAKEVELDQPMNTLADISTPNATMSSQDNSMHPGNAEEPPKRRRLDPRAAVYQQQFTQVPEPHLEGHSDLRPETLENTSSEEYPEFLPNNRYRGNAAETRSLMGPQGMVEFTKLADLECAYVKDGSCFDTMAKIVEFRPPAELLFVKSFGRTMRITPFTVVIEERDKQVSVYVSSEEDMCRFFDIPEVEVIMNHMLFFHASMNSLLNKKVQIRIERKTKYLVSGASLPYWGVSSSLKTLIQQAWSGA</sequence>